<feature type="compositionally biased region" description="Basic residues" evidence="2">
    <location>
        <begin position="55"/>
        <end position="73"/>
    </location>
</feature>
<evidence type="ECO:0000256" key="1">
    <source>
        <dbReference type="SAM" id="Coils"/>
    </source>
</evidence>
<name>A0ABD1K956_9TELE</name>
<keyword evidence="4" id="KW-1185">Reference proteome</keyword>
<feature type="region of interest" description="Disordered" evidence="2">
    <location>
        <begin position="523"/>
        <end position="543"/>
    </location>
</feature>
<feature type="coiled-coil region" evidence="1">
    <location>
        <begin position="107"/>
        <end position="148"/>
    </location>
</feature>
<dbReference type="Proteomes" id="UP001591681">
    <property type="component" value="Unassembled WGS sequence"/>
</dbReference>
<evidence type="ECO:0000313" key="3">
    <source>
        <dbReference type="EMBL" id="KAL2095619.1"/>
    </source>
</evidence>
<dbReference type="AlphaFoldDB" id="A0ABD1K956"/>
<sequence>MAKTAAERQREYRARRDADPEKRESYLRRERQRWRRDVEAGKKKLINELSERGQRSRRKMWRQAKRRQKKREKKREQCVLEATIPGPEAATHVLMSHEATRQSVQGKKKTRKTRDKMKKKIAELEKLLKQEKQLKEKYKKRLQRVKKALPRSPVEGNGESAESNVTIGVRKTLHYHEVLKSQIKETYKKAKTERERQLISRVVVGGIIKKYRLLKTSESALGFSKKRRNLSNCGILKFQRKRISTFDETKKKVKDFFIRDDNVSRMTTGKKQTTTKKKTKMQKRFLVDTMKNLHPKYMSENPGRLSYSLFCCLRPFWVVKPSLADRETCMCKLHENLAFVAHKLKQLHLIETLELEDLVNKICCSPSNKHCMYGECDQCKKEIIPMSKSYKPDEDVVCPQWILKEKTNKNGDEKAVKITVKEDMHTSQGNPVEMFHSLLHRFRRHLFNIKKQYAHCRELKRHMSVDECLIHIDFSENFTCRYGAEIQSVHFGSSHEQAVLHTGVLYVGQSDQPTCFTSVTSQVSSGYMGTPQPCAGPHKRGTS</sequence>
<feature type="region of interest" description="Disordered" evidence="2">
    <location>
        <begin position="1"/>
        <end position="76"/>
    </location>
</feature>
<comment type="caution">
    <text evidence="3">The sequence shown here is derived from an EMBL/GenBank/DDBJ whole genome shotgun (WGS) entry which is preliminary data.</text>
</comment>
<evidence type="ECO:0000313" key="4">
    <source>
        <dbReference type="Proteomes" id="UP001591681"/>
    </source>
</evidence>
<feature type="compositionally biased region" description="Basic and acidic residues" evidence="2">
    <location>
        <begin position="1"/>
        <end position="54"/>
    </location>
</feature>
<reference evidence="3 4" key="1">
    <citation type="submission" date="2024-09" db="EMBL/GenBank/DDBJ databases">
        <title>A chromosome-level genome assembly of Gray's grenadier anchovy, Coilia grayii.</title>
        <authorList>
            <person name="Fu Z."/>
        </authorList>
    </citation>
    <scope>NUCLEOTIDE SEQUENCE [LARGE SCALE GENOMIC DNA]</scope>
    <source>
        <strain evidence="3">G4</strain>
        <tissue evidence="3">Muscle</tissue>
    </source>
</reference>
<dbReference type="PANTHER" id="PTHR46601">
    <property type="entry name" value="ULP_PROTEASE DOMAIN-CONTAINING PROTEIN"/>
    <property type="match status" value="1"/>
</dbReference>
<proteinExistence type="predicted"/>
<protein>
    <submittedName>
        <fullName evidence="3">Uncharacterized protein</fullName>
    </submittedName>
</protein>
<dbReference type="EMBL" id="JBHFQA010000007">
    <property type="protein sequence ID" value="KAL2095619.1"/>
    <property type="molecule type" value="Genomic_DNA"/>
</dbReference>
<organism evidence="3 4">
    <name type="scientific">Coilia grayii</name>
    <name type="common">Gray's grenadier anchovy</name>
    <dbReference type="NCBI Taxonomy" id="363190"/>
    <lineage>
        <taxon>Eukaryota</taxon>
        <taxon>Metazoa</taxon>
        <taxon>Chordata</taxon>
        <taxon>Craniata</taxon>
        <taxon>Vertebrata</taxon>
        <taxon>Euteleostomi</taxon>
        <taxon>Actinopterygii</taxon>
        <taxon>Neopterygii</taxon>
        <taxon>Teleostei</taxon>
        <taxon>Clupei</taxon>
        <taxon>Clupeiformes</taxon>
        <taxon>Clupeoidei</taxon>
        <taxon>Engraulidae</taxon>
        <taxon>Coilinae</taxon>
        <taxon>Coilia</taxon>
    </lineage>
</organism>
<dbReference type="PANTHER" id="PTHR46601:SF2">
    <property type="entry name" value="UBIQUITIN-LIKE PROTEASE FAMILY PROFILE DOMAIN-CONTAINING PROTEIN"/>
    <property type="match status" value="1"/>
</dbReference>
<gene>
    <name evidence="3" type="ORF">ACEWY4_007767</name>
</gene>
<keyword evidence="1" id="KW-0175">Coiled coil</keyword>
<accession>A0ABD1K956</accession>
<evidence type="ECO:0000256" key="2">
    <source>
        <dbReference type="SAM" id="MobiDB-lite"/>
    </source>
</evidence>